<reference evidence="1" key="1">
    <citation type="submission" date="2021-02" db="EMBL/GenBank/DDBJ databases">
        <authorList>
            <person name="Dougan E. K."/>
            <person name="Rhodes N."/>
            <person name="Thang M."/>
            <person name="Chan C."/>
        </authorList>
    </citation>
    <scope>NUCLEOTIDE SEQUENCE</scope>
</reference>
<name>A0A812H806_9DINO</name>
<protein>
    <submittedName>
        <fullName evidence="1">Uncharacterized protein</fullName>
    </submittedName>
</protein>
<proteinExistence type="predicted"/>
<accession>A0A812H806</accession>
<dbReference type="Proteomes" id="UP000604046">
    <property type="component" value="Unassembled WGS sequence"/>
</dbReference>
<feature type="non-terminal residue" evidence="1">
    <location>
        <position position="1"/>
    </location>
</feature>
<sequence length="91" mass="10039">AKEAHETALAQFGRLVGGASGPKVPLAYLLHQDLVEDLHQLQESVEVRFDQLLRMTGRDWSSTQPVSNSPTSLDALEDEFGLAMDALRLSY</sequence>
<comment type="caution">
    <text evidence="1">The sequence shown here is derived from an EMBL/GenBank/DDBJ whole genome shotgun (WGS) entry which is preliminary data.</text>
</comment>
<dbReference type="AlphaFoldDB" id="A0A812H806"/>
<dbReference type="EMBL" id="CAJNDS010000060">
    <property type="protein sequence ID" value="CAE6939081.1"/>
    <property type="molecule type" value="Genomic_DNA"/>
</dbReference>
<organism evidence="1 2">
    <name type="scientific">Symbiodinium natans</name>
    <dbReference type="NCBI Taxonomy" id="878477"/>
    <lineage>
        <taxon>Eukaryota</taxon>
        <taxon>Sar</taxon>
        <taxon>Alveolata</taxon>
        <taxon>Dinophyceae</taxon>
        <taxon>Suessiales</taxon>
        <taxon>Symbiodiniaceae</taxon>
        <taxon>Symbiodinium</taxon>
    </lineage>
</organism>
<evidence type="ECO:0000313" key="2">
    <source>
        <dbReference type="Proteomes" id="UP000604046"/>
    </source>
</evidence>
<evidence type="ECO:0000313" key="1">
    <source>
        <dbReference type="EMBL" id="CAE6939081.1"/>
    </source>
</evidence>
<keyword evidence="2" id="KW-1185">Reference proteome</keyword>
<gene>
    <name evidence="1" type="ORF">SNAT2548_LOCUS1138</name>
</gene>